<organism evidence="1 2">
    <name type="scientific">Komagataeibacter medellinensis (strain NBRC 3288 / BCRC 11682 / LMG 1693 / Kondo 51)</name>
    <name type="common">Gluconacetobacter medellinensis</name>
    <dbReference type="NCBI Taxonomy" id="634177"/>
    <lineage>
        <taxon>Bacteria</taxon>
        <taxon>Pseudomonadati</taxon>
        <taxon>Pseudomonadota</taxon>
        <taxon>Alphaproteobacteria</taxon>
        <taxon>Acetobacterales</taxon>
        <taxon>Acetobacteraceae</taxon>
        <taxon>Komagataeibacter</taxon>
    </lineage>
</organism>
<evidence type="ECO:0000313" key="1">
    <source>
        <dbReference type="EMBL" id="BAK84070.1"/>
    </source>
</evidence>
<reference evidence="2" key="1">
    <citation type="journal article" date="2011" name="J. Bacteriol.">
        <title>Complete genome sequence of NBRC 3288, a unique cellulose-nonproducing strain of Gluconacetobacter xylinus isolated from vinegar.</title>
        <authorList>
            <person name="Ogino H."/>
            <person name="Azuma Y."/>
            <person name="Hosoyama A."/>
            <person name="Nakazawa H."/>
            <person name="Matsutani M."/>
            <person name="Hasegawa A."/>
            <person name="Otsuyama K."/>
            <person name="Matsushita K."/>
            <person name="Fujita N."/>
            <person name="Shirai M."/>
        </authorList>
    </citation>
    <scope>NUCLEOTIDE SEQUENCE [LARGE SCALE GENOMIC DNA]</scope>
    <source>
        <strain evidence="2">NBRC 3288 / BCRC 11682 / LMG 1693</strain>
    </source>
</reference>
<dbReference type="EMBL" id="AP012159">
    <property type="protein sequence ID" value="BAK84070.1"/>
    <property type="molecule type" value="Genomic_DNA"/>
</dbReference>
<evidence type="ECO:0000313" key="2">
    <source>
        <dbReference type="Proteomes" id="UP000009044"/>
    </source>
</evidence>
<dbReference type="AlphaFoldDB" id="G2I7H3"/>
<name>G2I7H3_KOMMN</name>
<dbReference type="eggNOG" id="ENOG5031G9X">
    <property type="taxonomic scope" value="Bacteria"/>
</dbReference>
<sequence length="203" mass="23308">MIPNDWEDRHVLWVQASDLLACEEDPWIPSAILDLSWAERSILVIEKEVAEVLRPFQKKPPIERTSQAMDGLEKSSAFYECRALSKLWIMGLYEVCRVMIRDVELPAAKPLELLFDELDAVRMPFAKHEVRKIPLGKHEGGKRVLPHFPDLCIPLWGCELGWMVKDYKHDCVSPDAPAGTYANFYVSRRGFADEFLRISAPQV</sequence>
<protein>
    <submittedName>
        <fullName evidence="1">Uncharacterized protein</fullName>
    </submittedName>
</protein>
<dbReference type="Proteomes" id="UP000009044">
    <property type="component" value="Chromosome"/>
</dbReference>
<dbReference type="KEGG" id="gxy:GLX_16580"/>
<proteinExistence type="predicted"/>
<accession>G2I7H3</accession>
<dbReference type="HOGENOM" id="CLU_1347443_0_0_5"/>
<gene>
    <name evidence="1" type="ordered locus">GLX_16580</name>
</gene>